<reference evidence="1" key="2">
    <citation type="journal article" date="2015" name="Fish Shellfish Immunol.">
        <title>Early steps in the European eel (Anguilla anguilla)-Vibrio vulnificus interaction in the gills: Role of the RtxA13 toxin.</title>
        <authorList>
            <person name="Callol A."/>
            <person name="Pajuelo D."/>
            <person name="Ebbesson L."/>
            <person name="Teles M."/>
            <person name="MacKenzie S."/>
            <person name="Amaro C."/>
        </authorList>
    </citation>
    <scope>NUCLEOTIDE SEQUENCE</scope>
</reference>
<reference evidence="1" key="1">
    <citation type="submission" date="2014-11" db="EMBL/GenBank/DDBJ databases">
        <authorList>
            <person name="Amaro Gonzalez C."/>
        </authorList>
    </citation>
    <scope>NUCLEOTIDE SEQUENCE</scope>
</reference>
<name>A0A0E9WS08_ANGAN</name>
<accession>A0A0E9WS08</accession>
<organism evidence="1">
    <name type="scientific">Anguilla anguilla</name>
    <name type="common">European freshwater eel</name>
    <name type="synonym">Muraena anguilla</name>
    <dbReference type="NCBI Taxonomy" id="7936"/>
    <lineage>
        <taxon>Eukaryota</taxon>
        <taxon>Metazoa</taxon>
        <taxon>Chordata</taxon>
        <taxon>Craniata</taxon>
        <taxon>Vertebrata</taxon>
        <taxon>Euteleostomi</taxon>
        <taxon>Actinopterygii</taxon>
        <taxon>Neopterygii</taxon>
        <taxon>Teleostei</taxon>
        <taxon>Anguilliformes</taxon>
        <taxon>Anguillidae</taxon>
        <taxon>Anguilla</taxon>
    </lineage>
</organism>
<proteinExistence type="predicted"/>
<dbReference type="AlphaFoldDB" id="A0A0E9WS08"/>
<evidence type="ECO:0000313" key="1">
    <source>
        <dbReference type="EMBL" id="JAH93177.1"/>
    </source>
</evidence>
<protein>
    <submittedName>
        <fullName evidence="1">Uncharacterized protein</fullName>
    </submittedName>
</protein>
<dbReference type="EMBL" id="GBXM01015400">
    <property type="protein sequence ID" value="JAH93177.1"/>
    <property type="molecule type" value="Transcribed_RNA"/>
</dbReference>
<sequence length="56" mass="6568">MSFINWFYFRGYYTLGCFIFLELKCLVLRLEAALSSLSSFSQNISYVSNSWRPGCH</sequence>